<dbReference type="InterPro" id="IPR048792">
    <property type="entry name" value="CarD_C"/>
</dbReference>
<dbReference type="Proteomes" id="UP000198615">
    <property type="component" value="Unassembled WGS sequence"/>
</dbReference>
<dbReference type="InterPro" id="IPR003711">
    <property type="entry name" value="CarD-like/TRCF_RID"/>
</dbReference>
<comment type="caution">
    <text evidence="2">The sequence shown here is derived from an EMBL/GenBank/DDBJ whole genome shotgun (WGS) entry which is preliminary data.</text>
</comment>
<dbReference type="SUPFAM" id="SSF141259">
    <property type="entry name" value="CarD-like"/>
    <property type="match status" value="1"/>
</dbReference>
<dbReference type="PANTHER" id="PTHR38447">
    <property type="entry name" value="TRANSCRIPTION FACTOR YDEB-RELATED"/>
    <property type="match status" value="1"/>
</dbReference>
<dbReference type="EMBL" id="FNBW01000019">
    <property type="protein sequence ID" value="SDG50036.1"/>
    <property type="molecule type" value="Genomic_DNA"/>
</dbReference>
<proteinExistence type="predicted"/>
<keyword evidence="3" id="KW-1185">Reference proteome</keyword>
<dbReference type="Gene3D" id="2.40.10.170">
    <property type="match status" value="1"/>
</dbReference>
<dbReference type="Pfam" id="PF02559">
    <property type="entry name" value="CarD_TRCF_RID"/>
    <property type="match status" value="1"/>
</dbReference>
<dbReference type="GO" id="GO:0009303">
    <property type="term" value="P:rRNA transcription"/>
    <property type="evidence" value="ECO:0007669"/>
    <property type="project" value="TreeGrafter"/>
</dbReference>
<dbReference type="PANTHER" id="PTHR38447:SF1">
    <property type="entry name" value="RNA POLYMERASE-BINDING TRANSCRIPTION FACTOR CARD"/>
    <property type="match status" value="1"/>
</dbReference>
<dbReference type="InterPro" id="IPR036101">
    <property type="entry name" value="CarD-like/TRCF_RID_sf"/>
</dbReference>
<evidence type="ECO:0000313" key="3">
    <source>
        <dbReference type="Proteomes" id="UP000198615"/>
    </source>
</evidence>
<evidence type="ECO:0000313" key="2">
    <source>
        <dbReference type="EMBL" id="SDG50036.1"/>
    </source>
</evidence>
<dbReference type="Gene3D" id="1.20.58.1290">
    <property type="entry name" value="CarD-like, C-terminal domain"/>
    <property type="match status" value="1"/>
</dbReference>
<accession>A0A8G2BM55</accession>
<sequence>MAEDVEKSPMTKKNEFNTGDFVVYPTHGVGLIKGTETQTIAGTELELLVIDFEQDRMTLRIPLTKAKTSGLRRLSSRKQMDAAIAKLKGRARVRRTMWSRRAQEYEAKINSGDPVSIAEVVRDLRRSSNQAEQSYSERQMYQAAIDRLAREFAKIEKIDEEAAIDRLEKLMDAA</sequence>
<name>A0A8G2BM55_9PROT</name>
<dbReference type="Pfam" id="PF21095">
    <property type="entry name" value="CarD_C"/>
    <property type="match status" value="1"/>
</dbReference>
<organism evidence="2 3">
    <name type="scientific">Thalassobaculum litoreum DSM 18839</name>
    <dbReference type="NCBI Taxonomy" id="1123362"/>
    <lineage>
        <taxon>Bacteria</taxon>
        <taxon>Pseudomonadati</taxon>
        <taxon>Pseudomonadota</taxon>
        <taxon>Alphaproteobacteria</taxon>
        <taxon>Rhodospirillales</taxon>
        <taxon>Thalassobaculaceae</taxon>
        <taxon>Thalassobaculum</taxon>
    </lineage>
</organism>
<evidence type="ECO:0000259" key="1">
    <source>
        <dbReference type="SMART" id="SM01058"/>
    </source>
</evidence>
<dbReference type="AlphaFoldDB" id="A0A8G2BM55"/>
<dbReference type="InterPro" id="IPR052531">
    <property type="entry name" value="CarD-like_regulator"/>
</dbReference>
<dbReference type="SMART" id="SM01058">
    <property type="entry name" value="CarD_TRCF"/>
    <property type="match status" value="1"/>
</dbReference>
<dbReference type="InterPro" id="IPR042215">
    <property type="entry name" value="CarD-like_C"/>
</dbReference>
<reference evidence="2 3" key="1">
    <citation type="submission" date="2016-10" db="EMBL/GenBank/DDBJ databases">
        <authorList>
            <person name="Varghese N."/>
            <person name="Submissions S."/>
        </authorList>
    </citation>
    <scope>NUCLEOTIDE SEQUENCE [LARGE SCALE GENOMIC DNA]</scope>
    <source>
        <strain evidence="2 3">DSM 18839</strain>
    </source>
</reference>
<gene>
    <name evidence="2" type="ORF">SAMN05660686_04622</name>
</gene>
<feature type="domain" description="CarD-like/TRCF RNAP-interacting" evidence="1">
    <location>
        <begin position="15"/>
        <end position="125"/>
    </location>
</feature>
<protein>
    <submittedName>
        <fullName evidence="2">Transcriptional regulator, CarD family</fullName>
    </submittedName>
</protein>